<keyword evidence="11" id="KW-1185">Reference proteome</keyword>
<evidence type="ECO:0000256" key="5">
    <source>
        <dbReference type="ARBA" id="ARBA00022989"/>
    </source>
</evidence>
<evidence type="ECO:0000256" key="6">
    <source>
        <dbReference type="ARBA" id="ARBA00023136"/>
    </source>
</evidence>
<gene>
    <name evidence="10" type="ORF">ACEZDE_28770</name>
</gene>
<comment type="subcellular location">
    <subcellularLocation>
        <location evidence="1 7">Cell membrane</location>
        <topology evidence="1 7">Multi-pass membrane protein</topology>
    </subcellularLocation>
</comment>
<dbReference type="PROSITE" id="PS50928">
    <property type="entry name" value="ABC_TM1"/>
    <property type="match status" value="1"/>
</dbReference>
<feature type="region of interest" description="Disordered" evidence="8">
    <location>
        <begin position="1"/>
        <end position="24"/>
    </location>
</feature>
<dbReference type="PANTHER" id="PTHR30193:SF41">
    <property type="entry name" value="DIACETYLCHITOBIOSE UPTAKE SYSTEM PERMEASE PROTEIN NGCF"/>
    <property type="match status" value="1"/>
</dbReference>
<dbReference type="Proteomes" id="UP001592531">
    <property type="component" value="Unassembled WGS sequence"/>
</dbReference>
<evidence type="ECO:0000256" key="1">
    <source>
        <dbReference type="ARBA" id="ARBA00004651"/>
    </source>
</evidence>
<evidence type="ECO:0000313" key="11">
    <source>
        <dbReference type="Proteomes" id="UP001592531"/>
    </source>
</evidence>
<accession>A0ABV6W3P5</accession>
<keyword evidence="5 7" id="KW-1133">Transmembrane helix</keyword>
<reference evidence="10 11" key="1">
    <citation type="submission" date="2024-09" db="EMBL/GenBank/DDBJ databases">
        <authorList>
            <person name="Lee S.D."/>
        </authorList>
    </citation>
    <scope>NUCLEOTIDE SEQUENCE [LARGE SCALE GENOMIC DNA]</scope>
    <source>
        <strain evidence="10 11">N8-3</strain>
    </source>
</reference>
<dbReference type="EMBL" id="JBHFAB010000028">
    <property type="protein sequence ID" value="MFC1420604.1"/>
    <property type="molecule type" value="Genomic_DNA"/>
</dbReference>
<organism evidence="10 11">
    <name type="scientific">Streptacidiphilus cavernicola</name>
    <dbReference type="NCBI Taxonomy" id="3342716"/>
    <lineage>
        <taxon>Bacteria</taxon>
        <taxon>Bacillati</taxon>
        <taxon>Actinomycetota</taxon>
        <taxon>Actinomycetes</taxon>
        <taxon>Kitasatosporales</taxon>
        <taxon>Streptomycetaceae</taxon>
        <taxon>Streptacidiphilus</taxon>
    </lineage>
</organism>
<dbReference type="CDD" id="cd06261">
    <property type="entry name" value="TM_PBP2"/>
    <property type="match status" value="1"/>
</dbReference>
<comment type="similarity">
    <text evidence="7">Belongs to the binding-protein-dependent transport system permease family.</text>
</comment>
<evidence type="ECO:0000313" key="10">
    <source>
        <dbReference type="EMBL" id="MFC1420604.1"/>
    </source>
</evidence>
<protein>
    <submittedName>
        <fullName evidence="10">Carbohydrate ABC transporter permease</fullName>
    </submittedName>
</protein>
<dbReference type="InterPro" id="IPR035906">
    <property type="entry name" value="MetI-like_sf"/>
</dbReference>
<proteinExistence type="inferred from homology"/>
<evidence type="ECO:0000256" key="4">
    <source>
        <dbReference type="ARBA" id="ARBA00022692"/>
    </source>
</evidence>
<feature type="transmembrane region" description="Helical" evidence="7">
    <location>
        <begin position="233"/>
        <end position="253"/>
    </location>
</feature>
<evidence type="ECO:0000256" key="3">
    <source>
        <dbReference type="ARBA" id="ARBA00022475"/>
    </source>
</evidence>
<dbReference type="Gene3D" id="1.10.3720.10">
    <property type="entry name" value="MetI-like"/>
    <property type="match status" value="1"/>
</dbReference>
<keyword evidence="6 7" id="KW-0472">Membrane</keyword>
<feature type="transmembrane region" description="Helical" evidence="7">
    <location>
        <begin position="286"/>
        <end position="307"/>
    </location>
</feature>
<dbReference type="SUPFAM" id="SSF161098">
    <property type="entry name" value="MetI-like"/>
    <property type="match status" value="1"/>
</dbReference>
<dbReference type="PANTHER" id="PTHR30193">
    <property type="entry name" value="ABC TRANSPORTER PERMEASE PROTEIN"/>
    <property type="match status" value="1"/>
</dbReference>
<sequence>MAATAVLESPIDPEHKPRRKHRPSDSLLRELKRNLTAHSFLIGAVLVFALFSWYPMVREFIMSFQKQKLGQTHWIGWHNFVQVWNDPSFGQAWENTAEFTGLALLLGYVVPFFIAIVMNEFRHANGYMRVLVYLPVMLPPVASLVLFQYFYNPDYGLFNHILHTLHLPTSEWLQSPKMSMIAVVIASTWMNMGSGTLIYLAALQGIPGELYEAAEIDGAGLLRRVWHVTIPQTRMILSMMLMLQIVATMQVFVEPFVLTNGGQGVDNSTTTIVYLVYQYAFNFGNYGAASALGLMLLIVLAAFALVYRRLVSRVED</sequence>
<keyword evidence="4 7" id="KW-0812">Transmembrane</keyword>
<feature type="transmembrane region" description="Helical" evidence="7">
    <location>
        <begin position="180"/>
        <end position="202"/>
    </location>
</feature>
<evidence type="ECO:0000256" key="8">
    <source>
        <dbReference type="SAM" id="MobiDB-lite"/>
    </source>
</evidence>
<evidence type="ECO:0000256" key="7">
    <source>
        <dbReference type="RuleBase" id="RU363032"/>
    </source>
</evidence>
<keyword evidence="2 7" id="KW-0813">Transport</keyword>
<feature type="transmembrane region" description="Helical" evidence="7">
    <location>
        <begin position="99"/>
        <end position="118"/>
    </location>
</feature>
<feature type="transmembrane region" description="Helical" evidence="7">
    <location>
        <begin position="35"/>
        <end position="54"/>
    </location>
</feature>
<dbReference type="InterPro" id="IPR000515">
    <property type="entry name" value="MetI-like"/>
</dbReference>
<dbReference type="InterPro" id="IPR051393">
    <property type="entry name" value="ABC_transporter_permease"/>
</dbReference>
<feature type="transmembrane region" description="Helical" evidence="7">
    <location>
        <begin position="130"/>
        <end position="151"/>
    </location>
</feature>
<dbReference type="RefSeq" id="WP_380542167.1">
    <property type="nucleotide sequence ID" value="NZ_JBHFAB010000028.1"/>
</dbReference>
<evidence type="ECO:0000256" key="2">
    <source>
        <dbReference type="ARBA" id="ARBA00022448"/>
    </source>
</evidence>
<feature type="domain" description="ABC transmembrane type-1" evidence="9">
    <location>
        <begin position="93"/>
        <end position="307"/>
    </location>
</feature>
<dbReference type="Pfam" id="PF00528">
    <property type="entry name" value="BPD_transp_1"/>
    <property type="match status" value="1"/>
</dbReference>
<evidence type="ECO:0000259" key="9">
    <source>
        <dbReference type="PROSITE" id="PS50928"/>
    </source>
</evidence>
<keyword evidence="3" id="KW-1003">Cell membrane</keyword>
<comment type="caution">
    <text evidence="10">The sequence shown here is derived from an EMBL/GenBank/DDBJ whole genome shotgun (WGS) entry which is preliminary data.</text>
</comment>
<name>A0ABV6W3P5_9ACTN</name>